<dbReference type="Pfam" id="PF05192">
    <property type="entry name" value="MutS_III"/>
    <property type="match status" value="1"/>
</dbReference>
<dbReference type="GO" id="GO:0006298">
    <property type="term" value="P:mismatch repair"/>
    <property type="evidence" value="ECO:0007669"/>
    <property type="project" value="InterPro"/>
</dbReference>
<evidence type="ECO:0000256" key="4">
    <source>
        <dbReference type="ARBA" id="ARBA00023125"/>
    </source>
</evidence>
<dbReference type="SUPFAM" id="SSF48334">
    <property type="entry name" value="DNA repair protein MutS, domain III"/>
    <property type="match status" value="2"/>
</dbReference>
<reference evidence="7 8" key="1">
    <citation type="submission" date="2019-02" db="EMBL/GenBank/DDBJ databases">
        <title>Genomic Encyclopedia of Type Strains, Phase IV (KMG-IV): sequencing the most valuable type-strain genomes for metagenomic binning, comparative biology and taxonomic classification.</title>
        <authorList>
            <person name="Goeker M."/>
        </authorList>
    </citation>
    <scope>NUCLEOTIDE SEQUENCE [LARGE SCALE GENOMIC DNA]</scope>
    <source>
        <strain evidence="7 8">DSM 18116</strain>
    </source>
</reference>
<evidence type="ECO:0000256" key="3">
    <source>
        <dbReference type="ARBA" id="ARBA00022840"/>
    </source>
</evidence>
<dbReference type="EMBL" id="SGXA01000001">
    <property type="protein sequence ID" value="RZS76409.1"/>
    <property type="molecule type" value="Genomic_DNA"/>
</dbReference>
<dbReference type="InterPro" id="IPR036187">
    <property type="entry name" value="DNA_mismatch_repair_MutS_sf"/>
</dbReference>
<feature type="domain" description="DNA mismatch repair proteins mutS family" evidence="6">
    <location>
        <begin position="256"/>
        <end position="442"/>
    </location>
</feature>
<keyword evidence="8" id="KW-1185">Reference proteome</keyword>
<evidence type="ECO:0000313" key="7">
    <source>
        <dbReference type="EMBL" id="RZS76409.1"/>
    </source>
</evidence>
<keyword evidence="3" id="KW-0067">ATP-binding</keyword>
<accession>A0A4Q7N5T6</accession>
<dbReference type="OrthoDB" id="622208at2"/>
<feature type="domain" description="DNA mismatch repair proteins mutS family" evidence="6">
    <location>
        <begin position="707"/>
        <end position="893"/>
    </location>
</feature>
<evidence type="ECO:0000259" key="6">
    <source>
        <dbReference type="SMART" id="SM00534"/>
    </source>
</evidence>
<proteinExistence type="inferred from homology"/>
<dbReference type="Pfam" id="PF00488">
    <property type="entry name" value="MutS_V"/>
    <property type="match status" value="2"/>
</dbReference>
<evidence type="ECO:0000256" key="2">
    <source>
        <dbReference type="ARBA" id="ARBA00022741"/>
    </source>
</evidence>
<dbReference type="SUPFAM" id="SSF52540">
    <property type="entry name" value="P-loop containing nucleoside triphosphate hydrolases"/>
    <property type="match status" value="2"/>
</dbReference>
<dbReference type="PANTHER" id="PTHR11361:SF34">
    <property type="entry name" value="DNA MISMATCH REPAIR PROTEIN MSH1, MITOCHONDRIAL"/>
    <property type="match status" value="1"/>
</dbReference>
<sequence length="899" mass="101084">MSFITDQQTLNDISIFSKSGKPSIYAFFNQTHTAGGAELLEQMFRAPLSNREDINRRSAIFRHFQQRKPELPFQSMWFDAAGHYLENSDARTRLTHEDNSLKRKFSSLIGSDTAFQFVANGVDAVSNIVTAIYAFVNSDVLKGNEDIEKETAHVLARMEDPAFKQVLQLAALKKRSFEDTALLDKLYRFTLRETIMKVVHYCYAIDLYHCVANVATKLELAFPVATDGNSELMLNKAWHPLVERAVPNSFELLPGQQVVFLTGANMAGKSTFMKTMGICMYLAHMGFPVPAKSMQFSVRDGIFTTINLADNLNMGHSHFYAEVLRVKNIVEQVRQGHNLFVIFDELFRGTNVKDAGDGTVAITHAFAMQKQTLFVVSTHIIEAADELKQRCDNIRYVYMPTYMEGSVPRYTYTLEEGVTGDRHGMLIIQNEGMLDMLRESSAVQTSTGQGAFQTDQQTMEDLNISGKYKQNSIFSIFNATKTRDGERKLDQLFTNPLTNAQTINERAAIYSFFSSQQLQFPVSPAQFVRMEDYVKDRPFDTRIQLFMRGTRRQALNMLGVKKEMEEAAEGLFATLQVLNAVRVFLDAAWVKEAPEKIKAAIDVANIFLADPKLKQAQTFKSAAEIGWKELIGYEIWLFNKMNKSIANLLHLLYELDVNISVGNTAKRLGLSFAKALEGAGNELNITGGFHPAITNAKGNDIEFGASSNFMFLTGANMAGKSTLMKTTGVCVYLAHMGFPVPARNMHFHPMEGLYTSINVADNLNMGYSHFYAEVLRVKHIAEQVSAQKRLFVMFDELFKGTNVKDAYDATLAFSKAFHDFNRCIFIISTHIVEVGTALGLHTAGIQFKFMPTVMQGNSPVYTYELTNGISNDRHGMVIIRQEGIIDMLSEIEEVYNTHP</sequence>
<dbReference type="InterPro" id="IPR027417">
    <property type="entry name" value="P-loop_NTPase"/>
</dbReference>
<dbReference type="InterPro" id="IPR007696">
    <property type="entry name" value="DNA_mismatch_repair_MutS_core"/>
</dbReference>
<gene>
    <name evidence="7" type="ORF">EV199_2294</name>
</gene>
<dbReference type="InterPro" id="IPR000432">
    <property type="entry name" value="DNA_mismatch_repair_MutS_C"/>
</dbReference>
<comment type="caution">
    <text evidence="7">The sequence shown here is derived from an EMBL/GenBank/DDBJ whole genome shotgun (WGS) entry which is preliminary data.</text>
</comment>
<protein>
    <submittedName>
        <fullName evidence="7">MutS-like protein</fullName>
    </submittedName>
</protein>
<dbReference type="GO" id="GO:0005524">
    <property type="term" value="F:ATP binding"/>
    <property type="evidence" value="ECO:0007669"/>
    <property type="project" value="UniProtKB-KW"/>
</dbReference>
<dbReference type="RefSeq" id="WP_130540710.1">
    <property type="nucleotide sequence ID" value="NZ_CP042431.1"/>
</dbReference>
<dbReference type="InterPro" id="IPR045076">
    <property type="entry name" value="MutS"/>
</dbReference>
<keyword evidence="2" id="KW-0547">Nucleotide-binding</keyword>
<keyword evidence="5" id="KW-0234">DNA repair</keyword>
<evidence type="ECO:0000256" key="1">
    <source>
        <dbReference type="ARBA" id="ARBA00006271"/>
    </source>
</evidence>
<dbReference type="Gene3D" id="1.10.1420.10">
    <property type="match status" value="2"/>
</dbReference>
<dbReference type="GO" id="GO:0140664">
    <property type="term" value="F:ATP-dependent DNA damage sensor activity"/>
    <property type="evidence" value="ECO:0007669"/>
    <property type="project" value="InterPro"/>
</dbReference>
<keyword evidence="4" id="KW-0238">DNA-binding</keyword>
<organism evidence="7 8">
    <name type="scientific">Pseudobacter ginsenosidimutans</name>
    <dbReference type="NCBI Taxonomy" id="661488"/>
    <lineage>
        <taxon>Bacteria</taxon>
        <taxon>Pseudomonadati</taxon>
        <taxon>Bacteroidota</taxon>
        <taxon>Chitinophagia</taxon>
        <taxon>Chitinophagales</taxon>
        <taxon>Chitinophagaceae</taxon>
        <taxon>Pseudobacter</taxon>
    </lineage>
</organism>
<evidence type="ECO:0000313" key="8">
    <source>
        <dbReference type="Proteomes" id="UP000293874"/>
    </source>
</evidence>
<comment type="similarity">
    <text evidence="1">Belongs to the DNA mismatch repair MutS family.</text>
</comment>
<dbReference type="PANTHER" id="PTHR11361">
    <property type="entry name" value="DNA MISMATCH REPAIR PROTEIN MUTS FAMILY MEMBER"/>
    <property type="match status" value="1"/>
</dbReference>
<dbReference type="Gene3D" id="3.40.50.300">
    <property type="entry name" value="P-loop containing nucleotide triphosphate hydrolases"/>
    <property type="match status" value="2"/>
</dbReference>
<dbReference type="Proteomes" id="UP000293874">
    <property type="component" value="Unassembled WGS sequence"/>
</dbReference>
<name>A0A4Q7N5T6_9BACT</name>
<keyword evidence="5" id="KW-0227">DNA damage</keyword>
<dbReference type="GO" id="GO:0030983">
    <property type="term" value="F:mismatched DNA binding"/>
    <property type="evidence" value="ECO:0007669"/>
    <property type="project" value="InterPro"/>
</dbReference>
<dbReference type="SMART" id="SM00534">
    <property type="entry name" value="MUTSac"/>
    <property type="match status" value="2"/>
</dbReference>
<evidence type="ECO:0000256" key="5">
    <source>
        <dbReference type="ARBA" id="ARBA00023204"/>
    </source>
</evidence>
<dbReference type="AlphaFoldDB" id="A0A4Q7N5T6"/>